<evidence type="ECO:0000256" key="16">
    <source>
        <dbReference type="ARBA" id="ARBA00032510"/>
    </source>
</evidence>
<evidence type="ECO:0000256" key="20">
    <source>
        <dbReference type="ARBA" id="ARBA00049161"/>
    </source>
</evidence>
<dbReference type="SUPFAM" id="SSF53623">
    <property type="entry name" value="MurD-like peptide ligases, catalytic domain"/>
    <property type="match status" value="1"/>
</dbReference>
<evidence type="ECO:0000256" key="8">
    <source>
        <dbReference type="ARBA" id="ARBA00022598"/>
    </source>
</evidence>
<keyword evidence="9" id="KW-0479">Metal-binding</keyword>
<keyword evidence="12" id="KW-0460">Magnesium</keyword>
<dbReference type="NCBIfam" id="TIGR01499">
    <property type="entry name" value="folC"/>
    <property type="match status" value="1"/>
</dbReference>
<comment type="caution">
    <text evidence="24">The sequence shown here is derived from an EMBL/GenBank/DDBJ whole genome shotgun (WGS) entry which is preliminary data.</text>
</comment>
<evidence type="ECO:0000256" key="9">
    <source>
        <dbReference type="ARBA" id="ARBA00022723"/>
    </source>
</evidence>
<evidence type="ECO:0000256" key="13">
    <source>
        <dbReference type="ARBA" id="ARBA00022909"/>
    </source>
</evidence>
<dbReference type="PANTHER" id="PTHR11136:SF0">
    <property type="entry name" value="DIHYDROFOLATE SYNTHETASE-RELATED"/>
    <property type="match status" value="1"/>
</dbReference>
<dbReference type="Pfam" id="PF08245">
    <property type="entry name" value="Mur_ligase_M"/>
    <property type="match status" value="1"/>
</dbReference>
<dbReference type="NCBIfam" id="NF008101">
    <property type="entry name" value="PRK10846.1"/>
    <property type="match status" value="1"/>
</dbReference>
<evidence type="ECO:0000256" key="1">
    <source>
        <dbReference type="ARBA" id="ARBA00002714"/>
    </source>
</evidence>
<organism evidence="24 25">
    <name type="scientific">Halomonas cibimaris</name>
    <dbReference type="NCBI Taxonomy" id="657012"/>
    <lineage>
        <taxon>Bacteria</taxon>
        <taxon>Pseudomonadati</taxon>
        <taxon>Pseudomonadota</taxon>
        <taxon>Gammaproteobacteria</taxon>
        <taxon>Oceanospirillales</taxon>
        <taxon>Halomonadaceae</taxon>
        <taxon>Halomonas</taxon>
    </lineage>
</organism>
<comment type="catalytic activity">
    <reaction evidence="18">
        <text>10-formyltetrahydrofolyl-(gamma-L-Glu)(n) + L-glutamate + ATP = 10-formyltetrahydrofolyl-(gamma-L-Glu)(n+1) + ADP + phosphate + H(+)</text>
        <dbReference type="Rhea" id="RHEA:51904"/>
        <dbReference type="Rhea" id="RHEA-COMP:13088"/>
        <dbReference type="Rhea" id="RHEA-COMP:14300"/>
        <dbReference type="ChEBI" id="CHEBI:15378"/>
        <dbReference type="ChEBI" id="CHEBI:29985"/>
        <dbReference type="ChEBI" id="CHEBI:30616"/>
        <dbReference type="ChEBI" id="CHEBI:43474"/>
        <dbReference type="ChEBI" id="CHEBI:134413"/>
        <dbReference type="ChEBI" id="CHEBI:456216"/>
        <dbReference type="EC" id="6.3.2.17"/>
    </reaction>
</comment>
<dbReference type="Proteomes" id="UP001500133">
    <property type="component" value="Unassembled WGS sequence"/>
</dbReference>
<reference evidence="25" key="1">
    <citation type="journal article" date="2019" name="Int. J. Syst. Evol. Microbiol.">
        <title>The Global Catalogue of Microorganisms (GCM) 10K type strain sequencing project: providing services to taxonomists for standard genome sequencing and annotation.</title>
        <authorList>
            <consortium name="The Broad Institute Genomics Platform"/>
            <consortium name="The Broad Institute Genome Sequencing Center for Infectious Disease"/>
            <person name="Wu L."/>
            <person name="Ma J."/>
        </authorList>
    </citation>
    <scope>NUCLEOTIDE SEQUENCE [LARGE SCALE GENOMIC DNA]</scope>
    <source>
        <strain evidence="25">JCM 16914</strain>
    </source>
</reference>
<evidence type="ECO:0000313" key="25">
    <source>
        <dbReference type="Proteomes" id="UP001500133"/>
    </source>
</evidence>
<dbReference type="EC" id="6.3.2.17" evidence="6"/>
<dbReference type="InterPro" id="IPR001645">
    <property type="entry name" value="Folylpolyglutamate_synth"/>
</dbReference>
<evidence type="ECO:0000256" key="14">
    <source>
        <dbReference type="ARBA" id="ARBA00030048"/>
    </source>
</evidence>
<dbReference type="PIRSF" id="PIRSF001563">
    <property type="entry name" value="Folylpolyglu_synth"/>
    <property type="match status" value="1"/>
</dbReference>
<keyword evidence="8 21" id="KW-0436">Ligase</keyword>
<keyword evidence="10 21" id="KW-0547">Nucleotide-binding</keyword>
<dbReference type="PANTHER" id="PTHR11136">
    <property type="entry name" value="FOLYLPOLYGLUTAMATE SYNTHASE-RELATED"/>
    <property type="match status" value="1"/>
</dbReference>
<keyword evidence="25" id="KW-1185">Reference proteome</keyword>
<comment type="catalytic activity">
    <reaction evidence="20">
        <text>7,8-dihydropteroate + L-glutamate + ATP = 7,8-dihydrofolate + ADP + phosphate + H(+)</text>
        <dbReference type="Rhea" id="RHEA:23584"/>
        <dbReference type="ChEBI" id="CHEBI:15378"/>
        <dbReference type="ChEBI" id="CHEBI:17839"/>
        <dbReference type="ChEBI" id="CHEBI:29985"/>
        <dbReference type="ChEBI" id="CHEBI:30616"/>
        <dbReference type="ChEBI" id="CHEBI:43474"/>
        <dbReference type="ChEBI" id="CHEBI:57451"/>
        <dbReference type="ChEBI" id="CHEBI:456216"/>
        <dbReference type="EC" id="6.3.2.12"/>
    </reaction>
</comment>
<evidence type="ECO:0000256" key="12">
    <source>
        <dbReference type="ARBA" id="ARBA00022842"/>
    </source>
</evidence>
<dbReference type="Pfam" id="PF02875">
    <property type="entry name" value="Mur_ligase_C"/>
    <property type="match status" value="1"/>
</dbReference>
<accession>A0ABP7LTH9</accession>
<evidence type="ECO:0000313" key="24">
    <source>
        <dbReference type="EMBL" id="GAA3908347.1"/>
    </source>
</evidence>
<evidence type="ECO:0000256" key="6">
    <source>
        <dbReference type="ARBA" id="ARBA00013025"/>
    </source>
</evidence>
<evidence type="ECO:0000256" key="3">
    <source>
        <dbReference type="ARBA" id="ARBA00005150"/>
    </source>
</evidence>
<dbReference type="InterPro" id="IPR004101">
    <property type="entry name" value="Mur_ligase_C"/>
</dbReference>
<comment type="similarity">
    <text evidence="4 21">Belongs to the folylpolyglutamate synthase family.</text>
</comment>
<comment type="catalytic activity">
    <reaction evidence="19">
        <text>(6R)-5,10-methylenetetrahydrofolyl-(gamma-L-Glu)(n) + L-glutamate + ATP = (6R)-5,10-methylenetetrahydrofolyl-(gamma-L-Glu)(n+1) + ADP + phosphate + H(+)</text>
        <dbReference type="Rhea" id="RHEA:51912"/>
        <dbReference type="Rhea" id="RHEA-COMP:13257"/>
        <dbReference type="Rhea" id="RHEA-COMP:13258"/>
        <dbReference type="ChEBI" id="CHEBI:15378"/>
        <dbReference type="ChEBI" id="CHEBI:29985"/>
        <dbReference type="ChEBI" id="CHEBI:30616"/>
        <dbReference type="ChEBI" id="CHEBI:43474"/>
        <dbReference type="ChEBI" id="CHEBI:136572"/>
        <dbReference type="ChEBI" id="CHEBI:456216"/>
        <dbReference type="EC" id="6.3.2.17"/>
    </reaction>
</comment>
<dbReference type="InterPro" id="IPR036565">
    <property type="entry name" value="Mur-like_cat_sf"/>
</dbReference>
<keyword evidence="11 21" id="KW-0067">ATP-binding</keyword>
<evidence type="ECO:0000259" key="22">
    <source>
        <dbReference type="Pfam" id="PF02875"/>
    </source>
</evidence>
<evidence type="ECO:0000256" key="15">
    <source>
        <dbReference type="ARBA" id="ARBA00030592"/>
    </source>
</evidence>
<dbReference type="SUPFAM" id="SSF53244">
    <property type="entry name" value="MurD-like peptide ligases, peptide-binding domain"/>
    <property type="match status" value="1"/>
</dbReference>
<evidence type="ECO:0000256" key="11">
    <source>
        <dbReference type="ARBA" id="ARBA00022840"/>
    </source>
</evidence>
<dbReference type="EC" id="6.3.2.12" evidence="5"/>
<dbReference type="EMBL" id="BAAAZT010000074">
    <property type="protein sequence ID" value="GAA3908347.1"/>
    <property type="molecule type" value="Genomic_DNA"/>
</dbReference>
<dbReference type="Gene3D" id="3.40.1190.10">
    <property type="entry name" value="Mur-like, catalytic domain"/>
    <property type="match status" value="1"/>
</dbReference>
<dbReference type="InterPro" id="IPR013221">
    <property type="entry name" value="Mur_ligase_cen"/>
</dbReference>
<feature type="domain" description="Mur ligase C-terminal" evidence="22">
    <location>
        <begin position="309"/>
        <end position="427"/>
    </location>
</feature>
<evidence type="ECO:0000256" key="10">
    <source>
        <dbReference type="ARBA" id="ARBA00022741"/>
    </source>
</evidence>
<sequence length="443" mass="46004">MTPVTRPAMGDSPGASSSLGDWLAYWERLHPTGIDMGLERVREVARRMALLKDGRLSASAARVITVAGTNGKGSTVALIAALAQAHGKRVGTYTSPHLLRYNERVNLNGEPASDTRLAAGFAAVEQARREAGVSLTYFEAGTLCALWCLARAGLDVLVLEVGLGGRLDAVNIIDADVAVVTTIARDHAGFLGCDLDQIGREKAGIFRPGRPAVLGSEALPASVAETAADLGAPAYALGRDFSRTPAGDAGCEPGEWAFHRAAGPSLAALPDPGLPLDNAAAALQALALAGVDLTSPAARRAMGQVCLPGRMQWRGQWCLDVAHNPHAAAYVAGRLQTLPQRGRRWCLLGMLDDKDAAGVIAALAPAISDWVCVSLAGPRGRDAQALAADVVAGGGRVRYCAASPEAGAEWLGEQLADDDRVLVAGSFFTVGALLAMPRFAADV</sequence>
<dbReference type="Gene3D" id="3.90.190.20">
    <property type="entry name" value="Mur ligase, C-terminal domain"/>
    <property type="match status" value="1"/>
</dbReference>
<comment type="catalytic activity">
    <reaction evidence="17">
        <text>(6S)-5,6,7,8-tetrahydrofolyl-(gamma-L-Glu)(n) + L-glutamate + ATP = (6S)-5,6,7,8-tetrahydrofolyl-(gamma-L-Glu)(n+1) + ADP + phosphate + H(+)</text>
        <dbReference type="Rhea" id="RHEA:10580"/>
        <dbReference type="Rhea" id="RHEA-COMP:14738"/>
        <dbReference type="Rhea" id="RHEA-COMP:14740"/>
        <dbReference type="ChEBI" id="CHEBI:15378"/>
        <dbReference type="ChEBI" id="CHEBI:29985"/>
        <dbReference type="ChEBI" id="CHEBI:30616"/>
        <dbReference type="ChEBI" id="CHEBI:43474"/>
        <dbReference type="ChEBI" id="CHEBI:141005"/>
        <dbReference type="ChEBI" id="CHEBI:456216"/>
        <dbReference type="EC" id="6.3.2.17"/>
    </reaction>
</comment>
<evidence type="ECO:0000256" key="2">
    <source>
        <dbReference type="ARBA" id="ARBA00004799"/>
    </source>
</evidence>
<name>A0ABP7LTH9_9GAMM</name>
<evidence type="ECO:0000256" key="17">
    <source>
        <dbReference type="ARBA" id="ARBA00047493"/>
    </source>
</evidence>
<comment type="pathway">
    <text evidence="2">Cofactor biosynthesis; tetrahydrofolate biosynthesis; 7,8-dihydrofolate from 2-amino-4-hydroxy-6-hydroxymethyl-7,8-dihydropteridine diphosphate and 4-aminobenzoate: step 2/2.</text>
</comment>
<evidence type="ECO:0000256" key="18">
    <source>
        <dbReference type="ARBA" id="ARBA00047808"/>
    </source>
</evidence>
<evidence type="ECO:0000256" key="7">
    <source>
        <dbReference type="ARBA" id="ARBA00019357"/>
    </source>
</evidence>
<comment type="pathway">
    <text evidence="3">Cofactor biosynthesis; tetrahydrofolylpolyglutamate biosynthesis.</text>
</comment>
<evidence type="ECO:0000259" key="23">
    <source>
        <dbReference type="Pfam" id="PF08245"/>
    </source>
</evidence>
<evidence type="ECO:0000256" key="5">
    <source>
        <dbReference type="ARBA" id="ARBA00013023"/>
    </source>
</evidence>
<evidence type="ECO:0000256" key="19">
    <source>
        <dbReference type="ARBA" id="ARBA00049035"/>
    </source>
</evidence>
<feature type="domain" description="Mur ligase central" evidence="23">
    <location>
        <begin position="66"/>
        <end position="207"/>
    </location>
</feature>
<evidence type="ECO:0000256" key="4">
    <source>
        <dbReference type="ARBA" id="ARBA00008276"/>
    </source>
</evidence>
<dbReference type="InterPro" id="IPR036615">
    <property type="entry name" value="Mur_ligase_C_dom_sf"/>
</dbReference>
<proteinExistence type="inferred from homology"/>
<keyword evidence="13" id="KW-0289">Folate biosynthesis</keyword>
<evidence type="ECO:0000256" key="21">
    <source>
        <dbReference type="PIRNR" id="PIRNR001563"/>
    </source>
</evidence>
<gene>
    <name evidence="24" type="primary">folC</name>
    <name evidence="24" type="ORF">GCM10022228_18470</name>
</gene>
<protein>
    <recommendedName>
        <fullName evidence="7">Dihydrofolate synthase/folylpolyglutamate synthase</fullName>
        <ecNumber evidence="5">6.3.2.12</ecNumber>
        <ecNumber evidence="6">6.3.2.17</ecNumber>
    </recommendedName>
    <alternativeName>
        <fullName evidence="16">Folylpoly-gamma-glutamate synthetase-dihydrofolate synthetase</fullName>
    </alternativeName>
    <alternativeName>
        <fullName evidence="14">Folylpolyglutamate synthetase</fullName>
    </alternativeName>
    <alternativeName>
        <fullName evidence="15">Tetrahydrofolylpolyglutamate synthase</fullName>
    </alternativeName>
</protein>
<comment type="function">
    <text evidence="1">Functions in two distinct reactions of the de novo folate biosynthetic pathway. Catalyzes the addition of a glutamate residue to dihydropteroate (7,8-dihydropteroate or H2Pte) to form dihydrofolate (7,8-dihydrofolate monoglutamate or H2Pte-Glu). Also catalyzes successive additions of L-glutamate to tetrahydrofolate or 10-formyltetrahydrofolate or 5,10-methylenetetrahydrofolate, leading to folylpolyglutamate derivatives.</text>
</comment>